<dbReference type="RefSeq" id="WP_307160706.1">
    <property type="nucleotide sequence ID" value="NZ_JAUSWV010000001.1"/>
</dbReference>
<evidence type="ECO:0000313" key="1">
    <source>
        <dbReference type="EMBL" id="MDQ0578015.1"/>
    </source>
</evidence>
<reference evidence="1 2" key="1">
    <citation type="submission" date="2023-07" db="EMBL/GenBank/DDBJ databases">
        <title>Comparative genomics of wheat-associated soil bacteria to identify genetic determinants of phenazine resistance.</title>
        <authorList>
            <person name="Mouncey N."/>
        </authorList>
    </citation>
    <scope>NUCLEOTIDE SEQUENCE [LARGE SCALE GENOMIC DNA]</scope>
    <source>
        <strain evidence="1 2">B2I6</strain>
    </source>
</reference>
<accession>A0ABU0NFY7</accession>
<keyword evidence="2" id="KW-1185">Reference proteome</keyword>
<dbReference type="EMBL" id="JAUSWV010000001">
    <property type="protein sequence ID" value="MDQ0578015.1"/>
    <property type="molecule type" value="Genomic_DNA"/>
</dbReference>
<proteinExistence type="predicted"/>
<dbReference type="Proteomes" id="UP001230654">
    <property type="component" value="Unassembled WGS sequence"/>
</dbReference>
<comment type="caution">
    <text evidence="1">The sequence shown here is derived from an EMBL/GenBank/DDBJ whole genome shotgun (WGS) entry which is preliminary data.</text>
</comment>
<evidence type="ECO:0000313" key="2">
    <source>
        <dbReference type="Proteomes" id="UP001230654"/>
    </source>
</evidence>
<name>A0ABU0NFY7_STRRH</name>
<protein>
    <submittedName>
        <fullName evidence="1">Uncharacterized protein</fullName>
    </submittedName>
</protein>
<gene>
    <name evidence="1" type="ORF">QF030_000193</name>
</gene>
<organism evidence="1 2">
    <name type="scientific">Streptomyces rishiriensis</name>
    <dbReference type="NCBI Taxonomy" id="68264"/>
    <lineage>
        <taxon>Bacteria</taxon>
        <taxon>Bacillati</taxon>
        <taxon>Actinomycetota</taxon>
        <taxon>Actinomycetes</taxon>
        <taxon>Kitasatosporales</taxon>
        <taxon>Streptomycetaceae</taxon>
        <taxon>Streptomyces</taxon>
    </lineage>
</organism>
<sequence length="77" mass="8145">MKRAVTSAPVDGPFALGALSASDGVPYPAPVTPDERARHLREAFGAPGLTTRSLLEQWADAAPRRQHVIARVAEAAQ</sequence>